<name>A0AAV5MQT0_9ROSI</name>
<dbReference type="AlphaFoldDB" id="A0AAV5MQT0"/>
<proteinExistence type="predicted"/>
<keyword evidence="2" id="KW-1185">Reference proteome</keyword>
<reference evidence="1 2" key="1">
    <citation type="journal article" date="2021" name="Commun. Biol.">
        <title>The genome of Shorea leprosula (Dipterocarpaceae) highlights the ecological relevance of drought in aseasonal tropical rainforests.</title>
        <authorList>
            <person name="Ng K.K.S."/>
            <person name="Kobayashi M.J."/>
            <person name="Fawcett J.A."/>
            <person name="Hatakeyama M."/>
            <person name="Paape T."/>
            <person name="Ng C.H."/>
            <person name="Ang C.C."/>
            <person name="Tnah L.H."/>
            <person name="Lee C.T."/>
            <person name="Nishiyama T."/>
            <person name="Sese J."/>
            <person name="O'Brien M.J."/>
            <person name="Copetti D."/>
            <person name="Mohd Noor M.I."/>
            <person name="Ong R.C."/>
            <person name="Putra M."/>
            <person name="Sireger I.Z."/>
            <person name="Indrioko S."/>
            <person name="Kosugi Y."/>
            <person name="Izuno A."/>
            <person name="Isagi Y."/>
            <person name="Lee S.L."/>
            <person name="Shimizu K.K."/>
        </authorList>
    </citation>
    <scope>NUCLEOTIDE SEQUENCE [LARGE SCALE GENOMIC DNA]</scope>
    <source>
        <strain evidence="1">214</strain>
    </source>
</reference>
<protein>
    <submittedName>
        <fullName evidence="1">Uncharacterized protein</fullName>
    </submittedName>
</protein>
<dbReference type="EMBL" id="BPVZ01000490">
    <property type="protein sequence ID" value="GKV51354.1"/>
    <property type="molecule type" value="Genomic_DNA"/>
</dbReference>
<accession>A0AAV5MQT0</accession>
<organism evidence="1 2">
    <name type="scientific">Rubroshorea leprosula</name>
    <dbReference type="NCBI Taxonomy" id="152421"/>
    <lineage>
        <taxon>Eukaryota</taxon>
        <taxon>Viridiplantae</taxon>
        <taxon>Streptophyta</taxon>
        <taxon>Embryophyta</taxon>
        <taxon>Tracheophyta</taxon>
        <taxon>Spermatophyta</taxon>
        <taxon>Magnoliopsida</taxon>
        <taxon>eudicotyledons</taxon>
        <taxon>Gunneridae</taxon>
        <taxon>Pentapetalae</taxon>
        <taxon>rosids</taxon>
        <taxon>malvids</taxon>
        <taxon>Malvales</taxon>
        <taxon>Dipterocarpaceae</taxon>
        <taxon>Rubroshorea</taxon>
    </lineage>
</organism>
<comment type="caution">
    <text evidence="1">The sequence shown here is derived from an EMBL/GenBank/DDBJ whole genome shotgun (WGS) entry which is preliminary data.</text>
</comment>
<gene>
    <name evidence="1" type="ORF">SLEP1_g58022</name>
</gene>
<evidence type="ECO:0000313" key="2">
    <source>
        <dbReference type="Proteomes" id="UP001054252"/>
    </source>
</evidence>
<sequence>MPPLFSPLACQLCDQLNHRARECPLLSRSNSEPSQLNAPSASTAMSYLVAPGSSWYFDSGASIHVSSTCAKLAIVKGDYIQCLARLQGIQPFFLL</sequence>
<dbReference type="Proteomes" id="UP001054252">
    <property type="component" value="Unassembled WGS sequence"/>
</dbReference>
<evidence type="ECO:0000313" key="1">
    <source>
        <dbReference type="EMBL" id="GKV51354.1"/>
    </source>
</evidence>